<dbReference type="SUPFAM" id="SSF56601">
    <property type="entry name" value="beta-lactamase/transpeptidase-like"/>
    <property type="match status" value="1"/>
</dbReference>
<gene>
    <name evidence="3" type="primary">C5B8P0</name>
</gene>
<feature type="domain" description="Beta-lactamase-related" evidence="2">
    <location>
        <begin position="32"/>
        <end position="96"/>
    </location>
</feature>
<dbReference type="InterPro" id="IPR012338">
    <property type="entry name" value="Beta-lactam/transpept-like"/>
</dbReference>
<dbReference type="EMBL" id="LR728423">
    <property type="protein sequence ID" value="VWP00380.1"/>
    <property type="molecule type" value="Genomic_DNA"/>
</dbReference>
<evidence type="ECO:0000259" key="2">
    <source>
        <dbReference type="Pfam" id="PF00144"/>
    </source>
</evidence>
<accession>A0A5K1K5F4</accession>
<evidence type="ECO:0000313" key="3">
    <source>
        <dbReference type="EMBL" id="VWP00380.1"/>
    </source>
</evidence>
<sequence>MKWLALLLNEGVDPLTNARIIPVSVFQEMTTARAIVSGVAADPLSIMGYGMGWFRMSYRGHDVVWHFGAIPGFSTLVAFLPKDNLGAVLLANMDEKQDTNMGILFRVIDEALGLPESGLPVSLASRGRWSRPTSVIRPNHHLLADIPPRIKTGTRTDRQYHGGHSHTVTTEHTQPSPGPSLDIDAYAGTYADPQGAYGNITLCAPTRTPPPDSYCARVLADFATIETIEDSAAQPQSNSNSRPSLFAAWPRVWSSHIRLHHIAGDSFALTLPRLFPEGFGRNTTPFEFYDSQLSVGRAEFVVDVEDGQVSGFALITDEEAAVGRQRRWGGSVKEAGDAWFGRVHP</sequence>
<name>A0A5K1K5F4_9APHY</name>
<feature type="region of interest" description="Disordered" evidence="1">
    <location>
        <begin position="149"/>
        <end position="182"/>
    </location>
</feature>
<evidence type="ECO:0000256" key="1">
    <source>
        <dbReference type="SAM" id="MobiDB-lite"/>
    </source>
</evidence>
<feature type="compositionally biased region" description="Polar residues" evidence="1">
    <location>
        <begin position="166"/>
        <end position="175"/>
    </location>
</feature>
<organism evidence="3">
    <name type="scientific">Ganoderma boninense</name>
    <dbReference type="NCBI Taxonomy" id="34458"/>
    <lineage>
        <taxon>Eukaryota</taxon>
        <taxon>Fungi</taxon>
        <taxon>Dikarya</taxon>
        <taxon>Basidiomycota</taxon>
        <taxon>Agaricomycotina</taxon>
        <taxon>Agaricomycetes</taxon>
        <taxon>Polyporales</taxon>
        <taxon>Polyporaceae</taxon>
        <taxon>Ganoderma</taxon>
    </lineage>
</organism>
<dbReference type="AlphaFoldDB" id="A0A5K1K5F4"/>
<proteinExistence type="predicted"/>
<dbReference type="Gene3D" id="3.40.710.10">
    <property type="entry name" value="DD-peptidase/beta-lactamase superfamily"/>
    <property type="match status" value="1"/>
</dbReference>
<dbReference type="Pfam" id="PF00144">
    <property type="entry name" value="Beta-lactamase"/>
    <property type="match status" value="1"/>
</dbReference>
<protein>
    <submittedName>
        <fullName evidence="3">Enterotoxin-like protein</fullName>
    </submittedName>
</protein>
<reference evidence="3" key="1">
    <citation type="submission" date="2019-10" db="EMBL/GenBank/DDBJ databases">
        <authorList>
            <person name="Nor Muhammad N."/>
        </authorList>
    </citation>
    <scope>NUCLEOTIDE SEQUENCE</scope>
</reference>
<dbReference type="InterPro" id="IPR001466">
    <property type="entry name" value="Beta-lactam-related"/>
</dbReference>